<dbReference type="OrthoDB" id="5292475at2"/>
<dbReference type="InterPro" id="IPR027417">
    <property type="entry name" value="P-loop_NTPase"/>
</dbReference>
<organism evidence="7 8">
    <name type="scientific">Marinobacter excellens HL-55</name>
    <dbReference type="NCBI Taxonomy" id="1305731"/>
    <lineage>
        <taxon>Bacteria</taxon>
        <taxon>Pseudomonadati</taxon>
        <taxon>Pseudomonadota</taxon>
        <taxon>Gammaproteobacteria</taxon>
        <taxon>Pseudomonadales</taxon>
        <taxon>Marinobacteraceae</taxon>
        <taxon>Marinobacter</taxon>
    </lineage>
</organism>
<dbReference type="SUPFAM" id="SSF52540">
    <property type="entry name" value="P-loop containing nucleoside triphosphate hydrolases"/>
    <property type="match status" value="1"/>
</dbReference>
<sequence length="273" mass="29703">MVLSVNSVSVSLGRSRIVNDIDCYLRAGELLMLLGPNGAGKSTLLKAISGDLPYVGSVRLAGRELGQWRPEWLARQRAVMPQRVEVNFPLTVEEVVRLGRPKTASVGSDPVVDQLMSELDIGHLRHRLVPALSGGEQQRLQLARVLAQIMDSPGDRLLLLDECTSALDPAHQQMVLELVHRLAKNQGIAVLAVVHDLNLAAQFADRLLVMKAGCLVHEGSAREVLTPYLLEAVYGFTARVIELDEGYPMVVPRRGGLPNAYLAPGNPSCRQAS</sequence>
<name>A0A0P7ZIT8_9GAMM</name>
<feature type="domain" description="ABC transporter" evidence="6">
    <location>
        <begin position="3"/>
        <end position="237"/>
    </location>
</feature>
<evidence type="ECO:0000256" key="4">
    <source>
        <dbReference type="ARBA" id="ARBA00022967"/>
    </source>
</evidence>
<dbReference type="InterPro" id="IPR003593">
    <property type="entry name" value="AAA+_ATPase"/>
</dbReference>
<evidence type="ECO:0000256" key="1">
    <source>
        <dbReference type="ARBA" id="ARBA00022448"/>
    </source>
</evidence>
<proteinExistence type="predicted"/>
<dbReference type="SMART" id="SM00382">
    <property type="entry name" value="AAA"/>
    <property type="match status" value="1"/>
</dbReference>
<protein>
    <submittedName>
        <fullName evidence="7">Iron complex transport system ATP-binding protein</fullName>
        <ecNumber evidence="7">3.6.3.34</ecNumber>
    </submittedName>
</protein>
<dbReference type="STRING" id="1305731.GCA_000934705_00029"/>
<comment type="caution">
    <text evidence="7">The sequence shown here is derived from an EMBL/GenBank/DDBJ whole genome shotgun (WGS) entry which is preliminary data.</text>
</comment>
<evidence type="ECO:0000256" key="2">
    <source>
        <dbReference type="ARBA" id="ARBA00022741"/>
    </source>
</evidence>
<dbReference type="PATRIC" id="fig|1305731.5.peg.3411"/>
<evidence type="ECO:0000259" key="6">
    <source>
        <dbReference type="PROSITE" id="PS50893"/>
    </source>
</evidence>
<evidence type="ECO:0000313" key="7">
    <source>
        <dbReference type="EMBL" id="KPQ29273.1"/>
    </source>
</evidence>
<dbReference type="PROSITE" id="PS00211">
    <property type="entry name" value="ABC_TRANSPORTER_1"/>
    <property type="match status" value="1"/>
</dbReference>
<keyword evidence="4" id="KW-1278">Translocase</keyword>
<dbReference type="PANTHER" id="PTHR42794">
    <property type="entry name" value="HEMIN IMPORT ATP-BINDING PROTEIN HMUV"/>
    <property type="match status" value="1"/>
</dbReference>
<evidence type="ECO:0000256" key="3">
    <source>
        <dbReference type="ARBA" id="ARBA00022840"/>
    </source>
</evidence>
<dbReference type="Proteomes" id="UP000050416">
    <property type="component" value="Unassembled WGS sequence"/>
</dbReference>
<dbReference type="Pfam" id="PF00005">
    <property type="entry name" value="ABC_tran"/>
    <property type="match status" value="1"/>
</dbReference>
<dbReference type="InterPro" id="IPR003439">
    <property type="entry name" value="ABC_transporter-like_ATP-bd"/>
</dbReference>
<evidence type="ECO:0000256" key="5">
    <source>
        <dbReference type="ARBA" id="ARBA00037066"/>
    </source>
</evidence>
<dbReference type="PROSITE" id="PS50893">
    <property type="entry name" value="ABC_TRANSPORTER_2"/>
    <property type="match status" value="1"/>
</dbReference>
<dbReference type="AlphaFoldDB" id="A0A0P7ZIT8"/>
<evidence type="ECO:0000313" key="8">
    <source>
        <dbReference type="Proteomes" id="UP000050416"/>
    </source>
</evidence>
<reference evidence="7 8" key="1">
    <citation type="submission" date="2015-09" db="EMBL/GenBank/DDBJ databases">
        <title>Identification and resolution of microdiversity through metagenomic sequencing of parallel consortia.</title>
        <authorList>
            <person name="Nelson W.C."/>
            <person name="Romine M.F."/>
            <person name="Lindemann S.R."/>
        </authorList>
    </citation>
    <scope>NUCLEOTIDE SEQUENCE [LARGE SCALE GENOMIC DNA]</scope>
    <source>
        <strain evidence="7">HL-55</strain>
    </source>
</reference>
<dbReference type="EMBL" id="LJZQ01000007">
    <property type="protein sequence ID" value="KPQ29273.1"/>
    <property type="molecule type" value="Genomic_DNA"/>
</dbReference>
<dbReference type="CDD" id="cd03214">
    <property type="entry name" value="ABC_Iron-Siderophores_B12_Hemin"/>
    <property type="match status" value="1"/>
</dbReference>
<keyword evidence="3 7" id="KW-0067">ATP-binding</keyword>
<keyword evidence="1" id="KW-0813">Transport</keyword>
<dbReference type="EC" id="3.6.3.34" evidence="7"/>
<keyword evidence="2" id="KW-0547">Nucleotide-binding</keyword>
<dbReference type="NCBIfam" id="NF010068">
    <property type="entry name" value="PRK13548.1"/>
    <property type="match status" value="1"/>
</dbReference>
<keyword evidence="7" id="KW-0378">Hydrolase</keyword>
<accession>A0A0P7ZIT8</accession>
<gene>
    <name evidence="7" type="ORF">HLUCCX14_07040</name>
</gene>
<dbReference type="Gene3D" id="3.40.50.300">
    <property type="entry name" value="P-loop containing nucleotide triphosphate hydrolases"/>
    <property type="match status" value="1"/>
</dbReference>
<dbReference type="InterPro" id="IPR017871">
    <property type="entry name" value="ABC_transporter-like_CS"/>
</dbReference>
<dbReference type="GO" id="GO:0005524">
    <property type="term" value="F:ATP binding"/>
    <property type="evidence" value="ECO:0007669"/>
    <property type="project" value="UniProtKB-KW"/>
</dbReference>
<dbReference type="GO" id="GO:0016887">
    <property type="term" value="F:ATP hydrolysis activity"/>
    <property type="evidence" value="ECO:0007669"/>
    <property type="project" value="InterPro"/>
</dbReference>
<comment type="function">
    <text evidence="5">Part of the ABC transporter complex HmuTUV involved in hemin import. Responsible for energy coupling to the transport system.</text>
</comment>
<dbReference type="PANTHER" id="PTHR42794:SF1">
    <property type="entry name" value="HEMIN IMPORT ATP-BINDING PROTEIN HMUV"/>
    <property type="match status" value="1"/>
</dbReference>